<evidence type="ECO:0000313" key="3">
    <source>
        <dbReference type="Proteomes" id="UP001341444"/>
    </source>
</evidence>
<protein>
    <submittedName>
        <fullName evidence="2">GNAT family N-acetyltransferase</fullName>
        <ecNumber evidence="2">2.3.1.-</ecNumber>
    </submittedName>
</protein>
<dbReference type="PROSITE" id="PS51186">
    <property type="entry name" value="GNAT"/>
    <property type="match status" value="1"/>
</dbReference>
<sequence>METIIANWEKRNLGVTCEELTVTSDDLLESVLLASEELTAQYQIIKVPSGRTDLLFELQKHGFTFIESNIHFTKKLTRNTLPKPFSSLQEKVEYRSITEKEYEPFLDIIRNNSIFTTDKVALDPHFSPKHSANRYYYWAKDVLSSDGQGYVVSMNKKDIGFFILRKHSESLYESFLAGVYPEHSKSNMGFAVLSSPIVEAFKRGGRIIETGTSSNNTASLRLHLALGYELQSINYVLVRHINLR</sequence>
<dbReference type="Proteomes" id="UP001341444">
    <property type="component" value="Unassembled WGS sequence"/>
</dbReference>
<dbReference type="EC" id="2.3.1.-" evidence="2"/>
<accession>A0ABU6MJR8</accession>
<dbReference type="Gene3D" id="3.40.630.30">
    <property type="match status" value="1"/>
</dbReference>
<keyword evidence="2" id="KW-0808">Transferase</keyword>
<dbReference type="RefSeq" id="WP_066268369.1">
    <property type="nucleotide sequence ID" value="NZ_JARMAB010000025.1"/>
</dbReference>
<evidence type="ECO:0000259" key="1">
    <source>
        <dbReference type="PROSITE" id="PS51186"/>
    </source>
</evidence>
<dbReference type="SUPFAM" id="SSF55729">
    <property type="entry name" value="Acyl-CoA N-acyltransferases (Nat)"/>
    <property type="match status" value="1"/>
</dbReference>
<keyword evidence="2" id="KW-0012">Acyltransferase</keyword>
<feature type="domain" description="N-acetyltransferase" evidence="1">
    <location>
        <begin position="92"/>
        <end position="244"/>
    </location>
</feature>
<organism evidence="2 3">
    <name type="scientific">Heyndrickxia acidicola</name>
    <dbReference type="NCBI Taxonomy" id="209389"/>
    <lineage>
        <taxon>Bacteria</taxon>
        <taxon>Bacillati</taxon>
        <taxon>Bacillota</taxon>
        <taxon>Bacilli</taxon>
        <taxon>Bacillales</taxon>
        <taxon>Bacillaceae</taxon>
        <taxon>Heyndrickxia</taxon>
    </lineage>
</organism>
<comment type="caution">
    <text evidence="2">The sequence shown here is derived from an EMBL/GenBank/DDBJ whole genome shotgun (WGS) entry which is preliminary data.</text>
</comment>
<gene>
    <name evidence="2" type="ORF">P4T90_16840</name>
</gene>
<evidence type="ECO:0000313" key="2">
    <source>
        <dbReference type="EMBL" id="MED1204714.1"/>
    </source>
</evidence>
<dbReference type="InterPro" id="IPR000182">
    <property type="entry name" value="GNAT_dom"/>
</dbReference>
<name>A0ABU6MJR8_9BACI</name>
<proteinExistence type="predicted"/>
<dbReference type="EMBL" id="JARMAB010000025">
    <property type="protein sequence ID" value="MED1204714.1"/>
    <property type="molecule type" value="Genomic_DNA"/>
</dbReference>
<dbReference type="GO" id="GO:0016746">
    <property type="term" value="F:acyltransferase activity"/>
    <property type="evidence" value="ECO:0007669"/>
    <property type="project" value="UniProtKB-KW"/>
</dbReference>
<reference evidence="2 3" key="1">
    <citation type="submission" date="2023-03" db="EMBL/GenBank/DDBJ databases">
        <title>Bacillus Genome Sequencing.</title>
        <authorList>
            <person name="Dunlap C."/>
        </authorList>
    </citation>
    <scope>NUCLEOTIDE SEQUENCE [LARGE SCALE GENOMIC DNA]</scope>
    <source>
        <strain evidence="2 3">B-23453</strain>
    </source>
</reference>
<keyword evidence="3" id="KW-1185">Reference proteome</keyword>
<dbReference type="InterPro" id="IPR016181">
    <property type="entry name" value="Acyl_CoA_acyltransferase"/>
</dbReference>